<feature type="compositionally biased region" description="Low complexity" evidence="1">
    <location>
        <begin position="266"/>
        <end position="277"/>
    </location>
</feature>
<feature type="region of interest" description="Disordered" evidence="1">
    <location>
        <begin position="146"/>
        <end position="291"/>
    </location>
</feature>
<feature type="compositionally biased region" description="Polar residues" evidence="1">
    <location>
        <begin position="181"/>
        <end position="200"/>
    </location>
</feature>
<name>A0A0F7SR90_PHARH</name>
<organism evidence="2">
    <name type="scientific">Phaffia rhodozyma</name>
    <name type="common">Yeast</name>
    <name type="synonym">Xanthophyllomyces dendrorhous</name>
    <dbReference type="NCBI Taxonomy" id="264483"/>
    <lineage>
        <taxon>Eukaryota</taxon>
        <taxon>Fungi</taxon>
        <taxon>Dikarya</taxon>
        <taxon>Basidiomycota</taxon>
        <taxon>Agaricomycotina</taxon>
        <taxon>Tremellomycetes</taxon>
        <taxon>Cystofilobasidiales</taxon>
        <taxon>Mrakiaceae</taxon>
        <taxon>Phaffia</taxon>
    </lineage>
</organism>
<feature type="region of interest" description="Disordered" evidence="1">
    <location>
        <begin position="482"/>
        <end position="801"/>
    </location>
</feature>
<feature type="compositionally biased region" description="Polar residues" evidence="1">
    <location>
        <begin position="533"/>
        <end position="547"/>
    </location>
</feature>
<feature type="compositionally biased region" description="Basic and acidic residues" evidence="1">
    <location>
        <begin position="502"/>
        <end position="514"/>
    </location>
</feature>
<feature type="compositionally biased region" description="Polar residues" evidence="1">
    <location>
        <begin position="572"/>
        <end position="585"/>
    </location>
</feature>
<feature type="compositionally biased region" description="Polar residues" evidence="1">
    <location>
        <begin position="485"/>
        <end position="501"/>
    </location>
</feature>
<evidence type="ECO:0000313" key="2">
    <source>
        <dbReference type="EMBL" id="CED83234.1"/>
    </source>
</evidence>
<protein>
    <submittedName>
        <fullName evidence="2">Uncharacterized protein</fullName>
    </submittedName>
</protein>
<feature type="compositionally biased region" description="Polar residues" evidence="1">
    <location>
        <begin position="278"/>
        <end position="291"/>
    </location>
</feature>
<accession>A0A0F7SR90</accession>
<feature type="compositionally biased region" description="Polar residues" evidence="1">
    <location>
        <begin position="28"/>
        <end position="40"/>
    </location>
</feature>
<feature type="region of interest" description="Disordered" evidence="1">
    <location>
        <begin position="830"/>
        <end position="895"/>
    </location>
</feature>
<feature type="compositionally biased region" description="Acidic residues" evidence="1">
    <location>
        <begin position="705"/>
        <end position="715"/>
    </location>
</feature>
<feature type="compositionally biased region" description="Low complexity" evidence="1">
    <location>
        <begin position="719"/>
        <end position="741"/>
    </location>
</feature>
<dbReference type="EMBL" id="LN483142">
    <property type="protein sequence ID" value="CED83234.1"/>
    <property type="molecule type" value="Genomic_DNA"/>
</dbReference>
<feature type="compositionally biased region" description="Basic and acidic residues" evidence="1">
    <location>
        <begin position="207"/>
        <end position="217"/>
    </location>
</feature>
<feature type="compositionally biased region" description="Polar residues" evidence="1">
    <location>
        <begin position="67"/>
        <end position="84"/>
    </location>
</feature>
<reference evidence="2" key="1">
    <citation type="submission" date="2014-08" db="EMBL/GenBank/DDBJ databases">
        <authorList>
            <person name="Sharma Rahul"/>
            <person name="Thines Marco"/>
        </authorList>
    </citation>
    <scope>NUCLEOTIDE SEQUENCE</scope>
</reference>
<feature type="compositionally biased region" description="Low complexity" evidence="1">
    <location>
        <begin position="586"/>
        <end position="598"/>
    </location>
</feature>
<feature type="compositionally biased region" description="Low complexity" evidence="1">
    <location>
        <begin position="522"/>
        <end position="532"/>
    </location>
</feature>
<feature type="region of interest" description="Disordered" evidence="1">
    <location>
        <begin position="25"/>
        <end position="44"/>
    </location>
</feature>
<evidence type="ECO:0000256" key="1">
    <source>
        <dbReference type="SAM" id="MobiDB-lite"/>
    </source>
</evidence>
<proteinExistence type="predicted"/>
<feature type="region of interest" description="Disordered" evidence="1">
    <location>
        <begin position="303"/>
        <end position="359"/>
    </location>
</feature>
<sequence length="943" mass="102488">MTEDLAWLGSWLAAESVNGRVDVGRLPDNNQVGGQNQTRPVVSGQFPISSDVDISLGPNIISAPLKPSQSSNISEASVLNQASGQVSSSPQVSSPSSSMNTSIRPRPHSHIVASSPSTTNTARFGLSSIETSMHISRSASLDTAMSLTPIGGHSSSDELSPRHGHSNANSSFFSAWKKPSVSGTPDFSNTRIKSSTSQDLQPPIQHQRPEAAHDRSSSHRMGTTNAKINPDTLQRRRTLARQLLGPSSSTQVRSGDYIGSQDVSGRRSVCSSASASSYQNNPSRESPNSERYSWLGTRSAQEVAVSPSLKAPSVPSEGSHGASRVQQQTVSSSERRPISRSFSESAPAGSSERGPSYSGRDIDGHYLSFLEKGFKEGEMRRRVIIDGRLFEFEKNGRSLKIVENEMQERGIIYGSPESHGSSSSSPLTLNTHIYPPADQALSPLLPVSASSYYGDVYSIRGSIASSILGDVPDAVSPVIDPGQKSLCTQRSTEQDVANKSNIIEETRRPFEKEATGLFVEDSSGSLSSPSGPANQPSPRGPNQSQVTIHPEGSFEDFNSFTPQKAQAEKNHTVLSENPENPSETNPSGSPHSTVSSSLPTPPMLEDSTLPETKGYNLLMSPDQLSPSPSRSIVRPQHQHMSSTHSSNSWLSKQPPPKLMIPTKDISSSQPADDLKKRMSDERVRANFDPTIHSEKGRERGVVVEELYDSDEDDESLAPQAQSRQQQQYQHQLTQQQQSPQHQHQHQHRRQPQREKSKDLPQPPPTSSLIFSGHQSNEEPKYASTHVRNEPAPADPYEVLSRPMPKEYNTQDIWKKGVKKLGVIGALGKAATRKGTKQDRPPPTGALRNFTPTTPVYPKPSPGHTHFSSTHRGGHELSSAGVANTNDPSGSSPLPVHLDHQRRIHQEPLREAVSPIVHTGGQIAARANAIENEEERKLAENMFM</sequence>
<feature type="compositionally biased region" description="Basic and acidic residues" evidence="1">
    <location>
        <begin position="672"/>
        <end position="702"/>
    </location>
</feature>
<feature type="compositionally biased region" description="Polar residues" evidence="1">
    <location>
        <begin position="638"/>
        <end position="651"/>
    </location>
</feature>
<dbReference type="AlphaFoldDB" id="A0A0F7SR90"/>
<feature type="compositionally biased region" description="Polar residues" evidence="1">
    <location>
        <begin position="880"/>
        <end position="891"/>
    </location>
</feature>
<feature type="region of interest" description="Disordered" evidence="1">
    <location>
        <begin position="66"/>
        <end position="120"/>
    </location>
</feature>
<feature type="compositionally biased region" description="Low complexity" evidence="1">
    <location>
        <begin position="85"/>
        <end position="98"/>
    </location>
</feature>